<dbReference type="PANTHER" id="PTHR31391:SF3">
    <property type="entry name" value="B3 DOMAIN-CONTAINING PROTEIN OS05G0481400"/>
    <property type="match status" value="1"/>
</dbReference>
<keyword evidence="3" id="KW-0238">DNA-binding</keyword>
<proteinExistence type="predicted"/>
<reference evidence="8" key="1">
    <citation type="submission" date="2022-04" db="EMBL/GenBank/DDBJ databases">
        <title>A functionally conserved STORR gene fusion in Papaver species that diverged 16.8 million years ago.</title>
        <authorList>
            <person name="Catania T."/>
        </authorList>
    </citation>
    <scope>NUCLEOTIDE SEQUENCE</scope>
    <source>
        <strain evidence="8">S-188037</strain>
    </source>
</reference>
<feature type="region of interest" description="Disordered" evidence="6">
    <location>
        <begin position="52"/>
        <end position="78"/>
    </location>
</feature>
<protein>
    <recommendedName>
        <fullName evidence="7">TF-B3 domain-containing protein</fullName>
    </recommendedName>
</protein>
<keyword evidence="4" id="KW-0804">Transcription</keyword>
<organism evidence="8 9">
    <name type="scientific">Papaver atlanticum</name>
    <dbReference type="NCBI Taxonomy" id="357466"/>
    <lineage>
        <taxon>Eukaryota</taxon>
        <taxon>Viridiplantae</taxon>
        <taxon>Streptophyta</taxon>
        <taxon>Embryophyta</taxon>
        <taxon>Tracheophyta</taxon>
        <taxon>Spermatophyta</taxon>
        <taxon>Magnoliopsida</taxon>
        <taxon>Ranunculales</taxon>
        <taxon>Papaveraceae</taxon>
        <taxon>Papaveroideae</taxon>
        <taxon>Papaver</taxon>
    </lineage>
</organism>
<dbReference type="InterPro" id="IPR044837">
    <property type="entry name" value="REM16-like"/>
</dbReference>
<comment type="caution">
    <text evidence="8">The sequence shown here is derived from an EMBL/GenBank/DDBJ whole genome shotgun (WGS) entry which is preliminary data.</text>
</comment>
<feature type="region of interest" description="Disordered" evidence="6">
    <location>
        <begin position="280"/>
        <end position="300"/>
    </location>
</feature>
<dbReference type="PROSITE" id="PS50863">
    <property type="entry name" value="B3"/>
    <property type="match status" value="1"/>
</dbReference>
<dbReference type="SMART" id="SM01019">
    <property type="entry name" value="B3"/>
    <property type="match status" value="1"/>
</dbReference>
<evidence type="ECO:0000256" key="1">
    <source>
        <dbReference type="ARBA" id="ARBA00004123"/>
    </source>
</evidence>
<comment type="subcellular location">
    <subcellularLocation>
        <location evidence="1">Nucleus</location>
    </subcellularLocation>
</comment>
<accession>A0AAD4XGM8</accession>
<name>A0AAD4XGM8_9MAGN</name>
<dbReference type="EMBL" id="JAJJMB010009159">
    <property type="protein sequence ID" value="KAI3915407.1"/>
    <property type="molecule type" value="Genomic_DNA"/>
</dbReference>
<dbReference type="Gene3D" id="2.40.330.10">
    <property type="entry name" value="DNA-binding pseudobarrel domain"/>
    <property type="match status" value="1"/>
</dbReference>
<evidence type="ECO:0000256" key="3">
    <source>
        <dbReference type="ARBA" id="ARBA00023125"/>
    </source>
</evidence>
<dbReference type="Proteomes" id="UP001202328">
    <property type="component" value="Unassembled WGS sequence"/>
</dbReference>
<dbReference type="GO" id="GO:0003677">
    <property type="term" value="F:DNA binding"/>
    <property type="evidence" value="ECO:0007669"/>
    <property type="project" value="UniProtKB-KW"/>
</dbReference>
<dbReference type="AlphaFoldDB" id="A0AAD4XGM8"/>
<evidence type="ECO:0000256" key="5">
    <source>
        <dbReference type="ARBA" id="ARBA00023242"/>
    </source>
</evidence>
<dbReference type="SUPFAM" id="SSF101936">
    <property type="entry name" value="DNA-binding pseudobarrel domain"/>
    <property type="match status" value="1"/>
</dbReference>
<evidence type="ECO:0000313" key="9">
    <source>
        <dbReference type="Proteomes" id="UP001202328"/>
    </source>
</evidence>
<evidence type="ECO:0000256" key="4">
    <source>
        <dbReference type="ARBA" id="ARBA00023163"/>
    </source>
</evidence>
<keyword evidence="9" id="KW-1185">Reference proteome</keyword>
<keyword evidence="2" id="KW-0805">Transcription regulation</keyword>
<feature type="domain" description="TF-B3" evidence="7">
    <location>
        <begin position="119"/>
        <end position="211"/>
    </location>
</feature>
<dbReference type="PANTHER" id="PTHR31391">
    <property type="entry name" value="B3 DOMAIN-CONTAINING PROTEIN OS11G0197600-RELATED"/>
    <property type="match status" value="1"/>
</dbReference>
<dbReference type="Pfam" id="PF02362">
    <property type="entry name" value="B3"/>
    <property type="match status" value="1"/>
</dbReference>
<dbReference type="InterPro" id="IPR015300">
    <property type="entry name" value="DNA-bd_pseudobarrel_sf"/>
</dbReference>
<keyword evidence="5" id="KW-0539">Nucleus</keyword>
<dbReference type="InterPro" id="IPR003340">
    <property type="entry name" value="B3_DNA-bd"/>
</dbReference>
<gene>
    <name evidence="8" type="ORF">MKW98_022365</name>
</gene>
<evidence type="ECO:0000259" key="7">
    <source>
        <dbReference type="PROSITE" id="PS50863"/>
    </source>
</evidence>
<evidence type="ECO:0000313" key="8">
    <source>
        <dbReference type="EMBL" id="KAI3915407.1"/>
    </source>
</evidence>
<evidence type="ECO:0000256" key="6">
    <source>
        <dbReference type="SAM" id="MobiDB-lite"/>
    </source>
</evidence>
<dbReference type="CDD" id="cd10017">
    <property type="entry name" value="B3_DNA"/>
    <property type="match status" value="1"/>
</dbReference>
<evidence type="ECO:0000256" key="2">
    <source>
        <dbReference type="ARBA" id="ARBA00023015"/>
    </source>
</evidence>
<dbReference type="GO" id="GO:0005634">
    <property type="term" value="C:nucleus"/>
    <property type="evidence" value="ECO:0007669"/>
    <property type="project" value="UniProtKB-SubCell"/>
</dbReference>
<sequence length="314" mass="35376">MAQGNSYEEARKQRLEDNKRRFQELGVLKIANSLSDVINEKNKTRRNYKLRSKTAPLNPDLMRRSSRPRNQVAYSEGSGRKKCETSYISTRVANEAELSDTLKRAKSFQSGLLSRNPSFVKSMSLSNVSGNFGLNIPSEICKNHLPKEPKVRIMLEDEDGSVYETNYYWVTGYITTGWKTFSMDHKLDFGDALVIELIKPTRFKVHIFKVSKDVGEVKVDEPKKAREKVCDPELFMHISTYQNCANDGCNRWNSTTQTPGNPTNPTADVPQGSVGLTAADLEASPPLVKEQSGKAKRPSSESLVLHLKPWSWVA</sequence>